<sequence length="695" mass="79557">MAIIPVEKIHIVIHKSIKEKFLKELQKEGLVHITELEESSARSSDQLMKISDALSQLAGYKKRSILETFIKIKKPIRFEEFEKSVRSYDYAKTVAELERVKTEKEKSEVRLHALEEKRALLTPWAPMKYDLGLLRSFKQTEAVPCIIPSKEILEKLLEKVEAIPYSFEVVNTTGPTLYYIFFIKKEQSHQFRALLIENECEIVDFKEFTGKPEDILASIRKEMKELKNRLEVLQKREAELSREISILELTYDLFVNEQKKEEIAESLPETAATVNIIGWIKKRDIKRLDALIEKAELAVYEKVKPEPDEKPPVALQNPKWSQPYEILIKLYSMPEPHEFDPTPFLAFFFPVFFALCITDAVYGIVLILFSMYLLKKVAGDRSLIWIILVGGILTIFAGAMVGGWVGDLFEYIGITPLIRFRQALMLFDPLKDPMIFIGIALGLGFIHMMLGIGIEVYDSMKNREYGQAVFANLTWFIFLPSILLYFTLFNSSILAKMILEIILWLCVVGIIIGSHPEGDPPVLDQLIWAPIIFLVWVLLTSTMGKVVGFKYQIQIPSYIYALIIPLLIVEIIRFKEAKKVLGKIAWGLYNLYGISSYLGVILSYVRLMALGMVTGVIAIAINKIAWMITGIPIVGFILVVLILIPSHLFNIVINALGGFIHTMRLQYIEFFGRFYNGGSKPFKPFGFETNYVEFE</sequence>
<comment type="subcellular location">
    <subcellularLocation>
        <location evidence="1">Membrane</location>
        <topology evidence="1">Multi-pass membrane protein</topology>
    </subcellularLocation>
</comment>
<keyword evidence="5 9" id="KW-1133">Transmembrane helix</keyword>
<evidence type="ECO:0000256" key="9">
    <source>
        <dbReference type="SAM" id="Phobius"/>
    </source>
</evidence>
<dbReference type="PANTHER" id="PTHR11629:SF63">
    <property type="entry name" value="V-TYPE PROTON ATPASE SUBUNIT A"/>
    <property type="match status" value="1"/>
</dbReference>
<feature type="transmembrane region" description="Helical" evidence="9">
    <location>
        <begin position="624"/>
        <end position="644"/>
    </location>
</feature>
<keyword evidence="4 9" id="KW-0812">Transmembrane</keyword>
<evidence type="ECO:0000256" key="4">
    <source>
        <dbReference type="ARBA" id="ARBA00022692"/>
    </source>
</evidence>
<name>A0A9C9EMW2_UNCW3</name>
<feature type="transmembrane region" description="Helical" evidence="9">
    <location>
        <begin position="493"/>
        <end position="514"/>
    </location>
</feature>
<keyword evidence="7 9" id="KW-0472">Membrane</keyword>
<gene>
    <name evidence="10" type="ORF">ENI34_05625</name>
</gene>
<dbReference type="PANTHER" id="PTHR11629">
    <property type="entry name" value="VACUOLAR PROTON ATPASES"/>
    <property type="match status" value="1"/>
</dbReference>
<comment type="caution">
    <text evidence="10">The sequence shown here is derived from an EMBL/GenBank/DDBJ whole genome shotgun (WGS) entry which is preliminary data.</text>
</comment>
<evidence type="ECO:0000256" key="5">
    <source>
        <dbReference type="ARBA" id="ARBA00022989"/>
    </source>
</evidence>
<dbReference type="GO" id="GO:0046961">
    <property type="term" value="F:proton-transporting ATPase activity, rotational mechanism"/>
    <property type="evidence" value="ECO:0007669"/>
    <property type="project" value="InterPro"/>
</dbReference>
<dbReference type="GO" id="GO:0051117">
    <property type="term" value="F:ATPase binding"/>
    <property type="evidence" value="ECO:0007669"/>
    <property type="project" value="TreeGrafter"/>
</dbReference>
<dbReference type="Gene3D" id="1.20.1460.20">
    <property type="match status" value="1"/>
</dbReference>
<keyword evidence="3" id="KW-0813">Transport</keyword>
<feature type="transmembrane region" description="Helical" evidence="9">
    <location>
        <begin position="584"/>
        <end position="604"/>
    </location>
</feature>
<evidence type="ECO:0000256" key="2">
    <source>
        <dbReference type="ARBA" id="ARBA00009904"/>
    </source>
</evidence>
<dbReference type="GO" id="GO:0016471">
    <property type="term" value="C:vacuolar proton-transporting V-type ATPase complex"/>
    <property type="evidence" value="ECO:0007669"/>
    <property type="project" value="TreeGrafter"/>
</dbReference>
<comment type="similarity">
    <text evidence="2">Belongs to the V-ATPase 116 kDa subunit family.</text>
</comment>
<protein>
    <recommendedName>
        <fullName evidence="12">V-type ATP synthase subunit I</fullName>
    </recommendedName>
</protein>
<accession>A0A9C9EMW2</accession>
<proteinExistence type="inferred from homology"/>
<dbReference type="Pfam" id="PF01496">
    <property type="entry name" value="V_ATPase_I"/>
    <property type="match status" value="1"/>
</dbReference>
<dbReference type="EMBL" id="DRIG01000061">
    <property type="protein sequence ID" value="HEC78607.1"/>
    <property type="molecule type" value="Genomic_DNA"/>
</dbReference>
<dbReference type="GO" id="GO:0007035">
    <property type="term" value="P:vacuolar acidification"/>
    <property type="evidence" value="ECO:0007669"/>
    <property type="project" value="TreeGrafter"/>
</dbReference>
<evidence type="ECO:0000313" key="10">
    <source>
        <dbReference type="EMBL" id="HEC78607.1"/>
    </source>
</evidence>
<dbReference type="InterPro" id="IPR002490">
    <property type="entry name" value="V-ATPase_116kDa_su"/>
</dbReference>
<evidence type="ECO:0000256" key="1">
    <source>
        <dbReference type="ARBA" id="ARBA00004141"/>
    </source>
</evidence>
<organism evidence="10 11">
    <name type="scientific">candidate division WOR-3 bacterium</name>
    <dbReference type="NCBI Taxonomy" id="2052148"/>
    <lineage>
        <taxon>Bacteria</taxon>
        <taxon>Bacteria division WOR-3</taxon>
    </lineage>
</organism>
<keyword evidence="6" id="KW-0406">Ion transport</keyword>
<evidence type="ECO:0000256" key="3">
    <source>
        <dbReference type="ARBA" id="ARBA00022448"/>
    </source>
</evidence>
<feature type="coiled-coil region" evidence="8">
    <location>
        <begin position="216"/>
        <end position="250"/>
    </location>
</feature>
<evidence type="ECO:0008006" key="12">
    <source>
        <dbReference type="Google" id="ProtNLM"/>
    </source>
</evidence>
<feature type="transmembrane region" description="Helical" evidence="9">
    <location>
        <begin position="553"/>
        <end position="572"/>
    </location>
</feature>
<evidence type="ECO:0000256" key="8">
    <source>
        <dbReference type="SAM" id="Coils"/>
    </source>
</evidence>
<evidence type="ECO:0000256" key="7">
    <source>
        <dbReference type="ARBA" id="ARBA00023136"/>
    </source>
</evidence>
<dbReference type="GO" id="GO:0033179">
    <property type="term" value="C:proton-transporting V-type ATPase, V0 domain"/>
    <property type="evidence" value="ECO:0007669"/>
    <property type="project" value="InterPro"/>
</dbReference>
<feature type="transmembrane region" description="Helical" evidence="9">
    <location>
        <begin position="344"/>
        <end position="371"/>
    </location>
</feature>
<dbReference type="Gene3D" id="3.30.70.2750">
    <property type="match status" value="1"/>
</dbReference>
<dbReference type="AlphaFoldDB" id="A0A9C9EMW2"/>
<reference evidence="10" key="1">
    <citation type="journal article" date="2020" name="mSystems">
        <title>Genome- and Community-Level Interaction Insights into Carbon Utilization and Element Cycling Functions of Hydrothermarchaeota in Hydrothermal Sediment.</title>
        <authorList>
            <person name="Zhou Z."/>
            <person name="Liu Y."/>
            <person name="Xu W."/>
            <person name="Pan J."/>
            <person name="Luo Z.H."/>
            <person name="Li M."/>
        </authorList>
    </citation>
    <scope>NUCLEOTIDE SEQUENCE</scope>
    <source>
        <strain evidence="10">HyVt-388</strain>
    </source>
</reference>
<evidence type="ECO:0000256" key="6">
    <source>
        <dbReference type="ARBA" id="ARBA00023065"/>
    </source>
</evidence>
<feature type="transmembrane region" description="Helical" evidence="9">
    <location>
        <begin position="526"/>
        <end position="547"/>
    </location>
</feature>
<evidence type="ECO:0000313" key="11">
    <source>
        <dbReference type="Proteomes" id="UP000885826"/>
    </source>
</evidence>
<dbReference type="Proteomes" id="UP000885826">
    <property type="component" value="Unassembled WGS sequence"/>
</dbReference>
<feature type="transmembrane region" description="Helical" evidence="9">
    <location>
        <begin position="383"/>
        <end position="405"/>
    </location>
</feature>
<dbReference type="Gene3D" id="3.30.70.2170">
    <property type="match status" value="1"/>
</dbReference>
<keyword evidence="8" id="KW-0175">Coiled coil</keyword>
<feature type="transmembrane region" description="Helical" evidence="9">
    <location>
        <begin position="469"/>
        <end position="487"/>
    </location>
</feature>
<feature type="transmembrane region" description="Helical" evidence="9">
    <location>
        <begin position="434"/>
        <end position="457"/>
    </location>
</feature>